<evidence type="ECO:0000256" key="12">
    <source>
        <dbReference type="ARBA" id="ARBA00022840"/>
    </source>
</evidence>
<dbReference type="GO" id="GO:0004326">
    <property type="term" value="F:tetrahydrofolylpolyglutamate synthase activity"/>
    <property type="evidence" value="ECO:0007669"/>
    <property type="project" value="UniProtKB-EC"/>
</dbReference>
<dbReference type="GO" id="GO:0005737">
    <property type="term" value="C:cytoplasm"/>
    <property type="evidence" value="ECO:0007669"/>
    <property type="project" value="TreeGrafter"/>
</dbReference>
<dbReference type="Pfam" id="PF02875">
    <property type="entry name" value="Mur_ligase_C"/>
    <property type="match status" value="1"/>
</dbReference>
<organism evidence="21 22">
    <name type="scientific">Candidatus Methanolliviera hydrocarbonicum</name>
    <dbReference type="NCBI Taxonomy" id="2491085"/>
    <lineage>
        <taxon>Archaea</taxon>
        <taxon>Methanobacteriati</taxon>
        <taxon>Methanobacteriota</taxon>
        <taxon>Candidatus Methanoliparia</taxon>
        <taxon>Candidatus Methanoliparales</taxon>
        <taxon>Candidatus Methanollivieraceae</taxon>
        <taxon>Candidatus Methanolliviera</taxon>
    </lineage>
</organism>
<evidence type="ECO:0000256" key="3">
    <source>
        <dbReference type="ARBA" id="ARBA00004763"/>
    </source>
</evidence>
<dbReference type="EC" id="2.5.1.15" evidence="7"/>
<comment type="pathway">
    <text evidence="4">Cofactor biosynthesis; tetrahydrofolylpolyglutamate biosynthesis.</text>
</comment>
<sequence length="405" mass="45228">MKDIDWLFSLRRFGINLGLERIKKLLERMEHPEKKYDLIHIGGTNGKGSVCTFIGSILSESGYKTGVYTSPSLNKIEERFVIDGKNISREDLLEIIGEIRHHAEELGATFFEVTTAIALRYFQLERVDFAVLEVGLGGRFDATNAVKPIVSVITNVFKDHTDILGDEISDIAFEKAGIIKEGVPVITGCAEDALGVIRDVSNERGSEVRLRKGFKRLYFGKEFQIFEIDGYKLKTGLLGEYQGENLSLALGVADYLKEMGYTIKEEAVARGVEEAKINGRLEFIEDILLDGAHNRRGIEVLFKTLREFNYERLILILGILADKDINGMISEIRADVVITTRSKNPRSADPEKIAEKFKGCEKVFITRDIEEAMGLAKDIASKGDLICVTGSLYLVGEARVILYGC</sequence>
<comment type="catalytic activity">
    <reaction evidence="15">
        <text>(6S)-5,6,7,8-tetrahydrofolyl-(gamma-L-Glu)(n) + L-glutamate + ATP = (6S)-5,6,7,8-tetrahydrofolyl-(gamma-L-Glu)(n+1) + ADP + phosphate + H(+)</text>
        <dbReference type="Rhea" id="RHEA:10580"/>
        <dbReference type="Rhea" id="RHEA-COMP:14738"/>
        <dbReference type="Rhea" id="RHEA-COMP:14740"/>
        <dbReference type="ChEBI" id="CHEBI:15378"/>
        <dbReference type="ChEBI" id="CHEBI:29985"/>
        <dbReference type="ChEBI" id="CHEBI:30616"/>
        <dbReference type="ChEBI" id="CHEBI:43474"/>
        <dbReference type="ChEBI" id="CHEBI:141005"/>
        <dbReference type="ChEBI" id="CHEBI:456216"/>
        <dbReference type="EC" id="6.3.2.17"/>
    </reaction>
</comment>
<evidence type="ECO:0000256" key="17">
    <source>
        <dbReference type="ARBA" id="ARBA00060901"/>
    </source>
</evidence>
<dbReference type="InterPro" id="IPR001645">
    <property type="entry name" value="Folylpolyglutamate_synth"/>
</dbReference>
<dbReference type="Pfam" id="PF08245">
    <property type="entry name" value="Mur_ligase_M"/>
    <property type="match status" value="1"/>
</dbReference>
<keyword evidence="11" id="KW-0547">Nucleotide-binding</keyword>
<evidence type="ECO:0000256" key="10">
    <source>
        <dbReference type="ARBA" id="ARBA00022723"/>
    </source>
</evidence>
<dbReference type="GO" id="GO:0005524">
    <property type="term" value="F:ATP binding"/>
    <property type="evidence" value="ECO:0007669"/>
    <property type="project" value="UniProtKB-KW"/>
</dbReference>
<evidence type="ECO:0000313" key="22">
    <source>
        <dbReference type="Proteomes" id="UP000320766"/>
    </source>
</evidence>
<dbReference type="PANTHER" id="PTHR11136">
    <property type="entry name" value="FOLYLPOLYGLUTAMATE SYNTHASE-RELATED"/>
    <property type="match status" value="1"/>
</dbReference>
<evidence type="ECO:0000256" key="2">
    <source>
        <dbReference type="ARBA" id="ARBA00001946"/>
    </source>
</evidence>
<evidence type="ECO:0000259" key="20">
    <source>
        <dbReference type="Pfam" id="PF08245"/>
    </source>
</evidence>
<evidence type="ECO:0000256" key="14">
    <source>
        <dbReference type="ARBA" id="ARBA00022909"/>
    </source>
</evidence>
<dbReference type="EMBL" id="RXIL01000069">
    <property type="protein sequence ID" value="RZN69748.1"/>
    <property type="molecule type" value="Genomic_DNA"/>
</dbReference>
<dbReference type="InterPro" id="IPR036615">
    <property type="entry name" value="Mur_ligase_C_dom_sf"/>
</dbReference>
<feature type="domain" description="Mur ligase C-terminal" evidence="19">
    <location>
        <begin position="279"/>
        <end position="391"/>
    </location>
</feature>
<dbReference type="InterPro" id="IPR036565">
    <property type="entry name" value="Mur-like_cat_sf"/>
</dbReference>
<protein>
    <recommendedName>
        <fullName evidence="18">Probable bifunctional folylpolyglutamate synthase/dihydropteroate synthase</fullName>
        <ecNumber evidence="7">2.5.1.15</ecNumber>
        <ecNumber evidence="8">6.3.2.17</ecNumber>
    </recommendedName>
</protein>
<dbReference type="PROSITE" id="PS01011">
    <property type="entry name" value="FOLYLPOLYGLU_SYNT_1"/>
    <property type="match status" value="1"/>
</dbReference>
<dbReference type="InterPro" id="IPR013221">
    <property type="entry name" value="Mur_ligase_cen"/>
</dbReference>
<evidence type="ECO:0000256" key="1">
    <source>
        <dbReference type="ARBA" id="ARBA00000012"/>
    </source>
</evidence>
<comment type="similarity">
    <text evidence="17">In the N-terminal section; belongs to the folylpolyglutamate synthase family.</text>
</comment>
<keyword evidence="13" id="KW-0460">Magnesium</keyword>
<dbReference type="InterPro" id="IPR018109">
    <property type="entry name" value="Folylpolyglutamate_synth_CS"/>
</dbReference>
<dbReference type="Gene3D" id="3.90.190.20">
    <property type="entry name" value="Mur ligase, C-terminal domain"/>
    <property type="match status" value="1"/>
</dbReference>
<name>A0A520KXZ7_9EURY</name>
<evidence type="ECO:0000256" key="15">
    <source>
        <dbReference type="ARBA" id="ARBA00047493"/>
    </source>
</evidence>
<keyword evidence="14" id="KW-0289">Folate biosynthesis</keyword>
<comment type="pathway">
    <text evidence="3">Cofactor biosynthesis; tetrahydrofolate biosynthesis; 7,8-dihydrofolate from 2-amino-4-hydroxy-6-hydroxymethyl-7,8-dihydropteridine diphosphate and 4-aminobenzoate: step 1/2.</text>
</comment>
<evidence type="ECO:0000256" key="18">
    <source>
        <dbReference type="ARBA" id="ARBA00068433"/>
    </source>
</evidence>
<dbReference type="SUPFAM" id="SSF53244">
    <property type="entry name" value="MurD-like peptide ligases, peptide-binding domain"/>
    <property type="match status" value="1"/>
</dbReference>
<reference evidence="21 22" key="1">
    <citation type="journal article" date="2019" name="Nat. Microbiol.">
        <title>Wide diversity of methane and short-chain alkane metabolisms in uncultured archaea.</title>
        <authorList>
            <person name="Borrel G."/>
            <person name="Adam P.S."/>
            <person name="McKay L.J."/>
            <person name="Chen L.X."/>
            <person name="Sierra-Garcia I.N."/>
            <person name="Sieber C.M."/>
            <person name="Letourneur Q."/>
            <person name="Ghozlane A."/>
            <person name="Andersen G.L."/>
            <person name="Li W.J."/>
            <person name="Hallam S.J."/>
            <person name="Muyzer G."/>
            <person name="de Oliveira V.M."/>
            <person name="Inskeep W.P."/>
            <person name="Banfield J.F."/>
            <person name="Gribaldo S."/>
        </authorList>
    </citation>
    <scope>NUCLEOTIDE SEQUENCE [LARGE SCALE GENOMIC DNA]</scope>
    <source>
        <strain evidence="21">NM1b</strain>
    </source>
</reference>
<keyword evidence="9" id="KW-0436">Ligase</keyword>
<feature type="domain" description="Mur ligase central" evidence="20">
    <location>
        <begin position="41"/>
        <end position="253"/>
    </location>
</feature>
<dbReference type="NCBIfam" id="TIGR01499">
    <property type="entry name" value="folC"/>
    <property type="match status" value="1"/>
</dbReference>
<evidence type="ECO:0000256" key="6">
    <source>
        <dbReference type="ARBA" id="ARBA00009951"/>
    </source>
</evidence>
<evidence type="ECO:0000256" key="8">
    <source>
        <dbReference type="ARBA" id="ARBA00013025"/>
    </source>
</evidence>
<comment type="similarity">
    <text evidence="6">In the C-terminal section; belongs to the DHPS family.</text>
</comment>
<evidence type="ECO:0000256" key="11">
    <source>
        <dbReference type="ARBA" id="ARBA00022741"/>
    </source>
</evidence>
<dbReference type="GO" id="GO:0004156">
    <property type="term" value="F:dihydropteroate synthase activity"/>
    <property type="evidence" value="ECO:0007669"/>
    <property type="project" value="UniProtKB-EC"/>
</dbReference>
<evidence type="ECO:0000256" key="7">
    <source>
        <dbReference type="ARBA" id="ARBA00012458"/>
    </source>
</evidence>
<dbReference type="PANTHER" id="PTHR11136:SF0">
    <property type="entry name" value="DIHYDROFOLATE SYNTHETASE-RELATED"/>
    <property type="match status" value="1"/>
</dbReference>
<evidence type="ECO:0000256" key="4">
    <source>
        <dbReference type="ARBA" id="ARBA00005150"/>
    </source>
</evidence>
<dbReference type="GO" id="GO:0008841">
    <property type="term" value="F:dihydrofolate synthase activity"/>
    <property type="evidence" value="ECO:0007669"/>
    <property type="project" value="TreeGrafter"/>
</dbReference>
<comment type="function">
    <text evidence="16">Can complement an H.volcanii mutant strain that is thymidine auxotroph because it lacks the two dihydrofolate reductase genes encoded by hdrA and hdrB.</text>
</comment>
<dbReference type="InterPro" id="IPR004101">
    <property type="entry name" value="Mur_ligase_C"/>
</dbReference>
<dbReference type="FunFam" id="3.40.1190.10:FF:000011">
    <property type="entry name" value="Folylpolyglutamate synthase/dihydrofolate synthase"/>
    <property type="match status" value="1"/>
</dbReference>
<comment type="catalytic activity">
    <reaction evidence="1">
        <text>(7,8-dihydropterin-6-yl)methyl diphosphate + 4-aminobenzoate = 7,8-dihydropteroate + diphosphate</text>
        <dbReference type="Rhea" id="RHEA:19949"/>
        <dbReference type="ChEBI" id="CHEBI:17836"/>
        <dbReference type="ChEBI" id="CHEBI:17839"/>
        <dbReference type="ChEBI" id="CHEBI:33019"/>
        <dbReference type="ChEBI" id="CHEBI:72950"/>
        <dbReference type="EC" id="2.5.1.15"/>
    </reaction>
</comment>
<evidence type="ECO:0000256" key="13">
    <source>
        <dbReference type="ARBA" id="ARBA00022842"/>
    </source>
</evidence>
<dbReference type="AlphaFoldDB" id="A0A520KXZ7"/>
<dbReference type="EC" id="6.3.2.17" evidence="8"/>
<comment type="similarity">
    <text evidence="5">Belongs to the folylpolyglutamate synthase family.</text>
</comment>
<gene>
    <name evidence="21" type="ORF">EF807_04180</name>
</gene>
<dbReference type="SUPFAM" id="SSF53623">
    <property type="entry name" value="MurD-like peptide ligases, catalytic domain"/>
    <property type="match status" value="1"/>
</dbReference>
<evidence type="ECO:0000256" key="9">
    <source>
        <dbReference type="ARBA" id="ARBA00022598"/>
    </source>
</evidence>
<comment type="cofactor">
    <cofactor evidence="2">
        <name>Mg(2+)</name>
        <dbReference type="ChEBI" id="CHEBI:18420"/>
    </cofactor>
</comment>
<dbReference type="GO" id="GO:0046656">
    <property type="term" value="P:folic acid biosynthetic process"/>
    <property type="evidence" value="ECO:0007669"/>
    <property type="project" value="UniProtKB-KW"/>
</dbReference>
<evidence type="ECO:0000259" key="19">
    <source>
        <dbReference type="Pfam" id="PF02875"/>
    </source>
</evidence>
<proteinExistence type="inferred from homology"/>
<dbReference type="PIRSF" id="PIRSF001563">
    <property type="entry name" value="Folylpolyglu_synth"/>
    <property type="match status" value="1"/>
</dbReference>
<comment type="caution">
    <text evidence="21">The sequence shown here is derived from an EMBL/GenBank/DDBJ whole genome shotgun (WGS) entry which is preliminary data.</text>
</comment>
<dbReference type="GO" id="GO:0046872">
    <property type="term" value="F:metal ion binding"/>
    <property type="evidence" value="ECO:0007669"/>
    <property type="project" value="UniProtKB-KW"/>
</dbReference>
<evidence type="ECO:0000313" key="21">
    <source>
        <dbReference type="EMBL" id="RZN69748.1"/>
    </source>
</evidence>
<keyword evidence="12" id="KW-0067">ATP-binding</keyword>
<dbReference type="Proteomes" id="UP000320766">
    <property type="component" value="Unassembled WGS sequence"/>
</dbReference>
<evidence type="ECO:0000256" key="5">
    <source>
        <dbReference type="ARBA" id="ARBA00008276"/>
    </source>
</evidence>
<evidence type="ECO:0000256" key="16">
    <source>
        <dbReference type="ARBA" id="ARBA00057011"/>
    </source>
</evidence>
<accession>A0A520KXZ7</accession>
<keyword evidence="10" id="KW-0479">Metal-binding</keyword>
<dbReference type="Gene3D" id="3.40.1190.10">
    <property type="entry name" value="Mur-like, catalytic domain"/>
    <property type="match status" value="1"/>
</dbReference>